<name>A0ABU9C4A2_9BURK</name>
<keyword evidence="1" id="KW-1133">Transmembrane helix</keyword>
<keyword evidence="1" id="KW-0812">Transmembrane</keyword>
<dbReference type="Pfam" id="PF04955">
    <property type="entry name" value="HupE_UreJ"/>
    <property type="match status" value="1"/>
</dbReference>
<dbReference type="InterPro" id="IPR007038">
    <property type="entry name" value="HupE_UreJ"/>
</dbReference>
<keyword evidence="1" id="KW-0472">Membrane</keyword>
<evidence type="ECO:0000256" key="1">
    <source>
        <dbReference type="SAM" id="Phobius"/>
    </source>
</evidence>
<organism evidence="3 4">
    <name type="scientific">Ideonella margarita</name>
    <dbReference type="NCBI Taxonomy" id="2984191"/>
    <lineage>
        <taxon>Bacteria</taxon>
        <taxon>Pseudomonadati</taxon>
        <taxon>Pseudomonadota</taxon>
        <taxon>Betaproteobacteria</taxon>
        <taxon>Burkholderiales</taxon>
        <taxon>Sphaerotilaceae</taxon>
        <taxon>Ideonella</taxon>
    </lineage>
</organism>
<proteinExistence type="predicted"/>
<comment type="caution">
    <text evidence="3">The sequence shown here is derived from an EMBL/GenBank/DDBJ whole genome shotgun (WGS) entry which is preliminary data.</text>
</comment>
<feature type="transmembrane region" description="Helical" evidence="1">
    <location>
        <begin position="101"/>
        <end position="119"/>
    </location>
</feature>
<dbReference type="RefSeq" id="WP_341397251.1">
    <property type="nucleotide sequence ID" value="NZ_JBBUTI010000001.1"/>
</dbReference>
<feature type="chain" id="PRO_5047378056" evidence="2">
    <location>
        <begin position="32"/>
        <end position="200"/>
    </location>
</feature>
<keyword evidence="4" id="KW-1185">Reference proteome</keyword>
<feature type="transmembrane region" description="Helical" evidence="1">
    <location>
        <begin position="151"/>
        <end position="169"/>
    </location>
</feature>
<evidence type="ECO:0000256" key="2">
    <source>
        <dbReference type="SAM" id="SignalP"/>
    </source>
</evidence>
<reference evidence="3 4" key="1">
    <citation type="submission" date="2024-04" db="EMBL/GenBank/DDBJ databases">
        <title>Novel species of the genus Ideonella isolated from streams.</title>
        <authorList>
            <person name="Lu H."/>
        </authorList>
    </citation>
    <scope>NUCLEOTIDE SEQUENCE [LARGE SCALE GENOMIC DNA]</scope>
    <source>
        <strain evidence="3 4">LYT19W</strain>
    </source>
</reference>
<feature type="transmembrane region" description="Helical" evidence="1">
    <location>
        <begin position="181"/>
        <end position="199"/>
    </location>
</feature>
<gene>
    <name evidence="3" type="ORF">AACH00_01945</name>
</gene>
<dbReference type="EMBL" id="JBBUTI010000001">
    <property type="protein sequence ID" value="MEK8045105.1"/>
    <property type="molecule type" value="Genomic_DNA"/>
</dbReference>
<sequence length="200" mass="19956">MTSSLSTSSTRLFVRAGAALCLGALPLLASAHGTDAAHAHTGFAEGLAHPYTGLDHLAAMLAVGLWSGSGASRRAWVAPLSFVGLMLAGVLLAAGGWALPAIEPMIATSLLALGLLLAARQQLPAPVAAALVGGFALFHGAAHGMELGDSAAAVTGMLLGTASLHLMGWLAGRSLQQRHGWVTRAAGLGVAVFGSALLLA</sequence>
<evidence type="ECO:0000313" key="4">
    <source>
        <dbReference type="Proteomes" id="UP001379945"/>
    </source>
</evidence>
<keyword evidence="2" id="KW-0732">Signal</keyword>
<protein>
    <submittedName>
        <fullName evidence="3">HupE/UreJ family protein</fullName>
    </submittedName>
</protein>
<feature type="transmembrane region" description="Helical" evidence="1">
    <location>
        <begin position="75"/>
        <end position="95"/>
    </location>
</feature>
<feature type="transmembrane region" description="Helical" evidence="1">
    <location>
        <begin position="49"/>
        <end position="68"/>
    </location>
</feature>
<accession>A0ABU9C4A2</accession>
<dbReference type="PIRSF" id="PIRSF016919">
    <property type="entry name" value="HupE_UreJ"/>
    <property type="match status" value="1"/>
</dbReference>
<dbReference type="Proteomes" id="UP001379945">
    <property type="component" value="Unassembled WGS sequence"/>
</dbReference>
<feature type="signal peptide" evidence="2">
    <location>
        <begin position="1"/>
        <end position="31"/>
    </location>
</feature>
<feature type="transmembrane region" description="Helical" evidence="1">
    <location>
        <begin position="126"/>
        <end position="145"/>
    </location>
</feature>
<evidence type="ECO:0000313" key="3">
    <source>
        <dbReference type="EMBL" id="MEK8045105.1"/>
    </source>
</evidence>